<sequence length="440" mass="48025">MNAPVAGAAERVFAQFLDLERLTRAARTTEQLAYSLVNDGQALFGFRHAALLIAGKVRAVTGVSSVEPNAPFVAFVEQAVAQIFKLERAKPATVVPMDAFSTSVREDWQSLSAPQVFWLPLLDHKGEVFGGLWFARDNPWNPSEQVLLAQLGDTYSHAWLALQPRRPWRLRLTRKRQVVLVALALLSLLIPVRQSVLAPAEVVPLAGRVVAAPLDGVVAEFLVKPNQGVKTGDLLVRFESTTLKAQADVAQRALGVAEAELKANAQRAFADAESSSKIDLLAARVEQKRAERDYAAELLKRSEVRAERDGIAVFADAERWTGKPVQTGERLMEIADPSQAELRIELAVGDAIALESNAEVALFLDSDPLQRHSAKLERVAYEAQSTPSGQLAYRLDAGFTDSPPPRIGLRGTAKIFGQRAPLALYLLRRPLAGLRQSVGL</sequence>
<dbReference type="Proteomes" id="UP000520592">
    <property type="component" value="Unassembled WGS sequence"/>
</dbReference>
<comment type="subcellular location">
    <subcellularLocation>
        <location evidence="1">Cell envelope</location>
    </subcellularLocation>
</comment>
<dbReference type="GO" id="GO:0030313">
    <property type="term" value="C:cell envelope"/>
    <property type="evidence" value="ECO:0007669"/>
    <property type="project" value="UniProtKB-SubCell"/>
</dbReference>
<dbReference type="InterPro" id="IPR050465">
    <property type="entry name" value="UPF0194_transport"/>
</dbReference>
<keyword evidence="2" id="KW-0175">Coiled coil</keyword>
<proteinExistence type="predicted"/>
<evidence type="ECO:0000256" key="1">
    <source>
        <dbReference type="ARBA" id="ARBA00004196"/>
    </source>
</evidence>
<dbReference type="AlphaFoldDB" id="A0A7Y8CHK3"/>
<evidence type="ECO:0000313" key="4">
    <source>
        <dbReference type="Proteomes" id="UP000520592"/>
    </source>
</evidence>
<dbReference type="PANTHER" id="PTHR32347">
    <property type="entry name" value="EFFLUX SYSTEM COMPONENT YKNX-RELATED"/>
    <property type="match status" value="1"/>
</dbReference>
<reference evidence="3 4" key="1">
    <citation type="submission" date="2020-04" db="EMBL/GenBank/DDBJ databases">
        <title>Molecular characterization of pseudomonads from Agaricus bisporus reveal novel blotch 2 pathogens in Western Europe.</title>
        <authorList>
            <person name="Taparia T."/>
            <person name="Krijger M."/>
            <person name="Haynes E."/>
            <person name="Elpinstone J.G."/>
            <person name="Noble R."/>
            <person name="Van Der Wolf J."/>
        </authorList>
    </citation>
    <scope>NUCLEOTIDE SEQUENCE [LARGE SCALE GENOMIC DNA]</scope>
    <source>
        <strain evidence="3 4">IPO3737</strain>
    </source>
</reference>
<dbReference type="PANTHER" id="PTHR32347:SF23">
    <property type="entry name" value="BLL5650 PROTEIN"/>
    <property type="match status" value="1"/>
</dbReference>
<dbReference type="RefSeq" id="WP_177063496.1">
    <property type="nucleotide sequence ID" value="NZ_JACAPB010000036.1"/>
</dbReference>
<organism evidence="3 4">
    <name type="scientific">Pseudomonas gingeri</name>
    <dbReference type="NCBI Taxonomy" id="117681"/>
    <lineage>
        <taxon>Bacteria</taxon>
        <taxon>Pseudomonadati</taxon>
        <taxon>Pseudomonadota</taxon>
        <taxon>Gammaproteobacteria</taxon>
        <taxon>Pseudomonadales</taxon>
        <taxon>Pseudomonadaceae</taxon>
        <taxon>Pseudomonas</taxon>
    </lineage>
</organism>
<comment type="caution">
    <text evidence="3">The sequence shown here is derived from an EMBL/GenBank/DDBJ whole genome shotgun (WGS) entry which is preliminary data.</text>
</comment>
<name>A0A7Y8CHK3_9PSED</name>
<dbReference type="Gene3D" id="2.40.50.100">
    <property type="match status" value="1"/>
</dbReference>
<dbReference type="SUPFAM" id="SSF111369">
    <property type="entry name" value="HlyD-like secretion proteins"/>
    <property type="match status" value="1"/>
</dbReference>
<gene>
    <name evidence="3" type="ORF">HX876_01135</name>
</gene>
<protein>
    <submittedName>
        <fullName evidence="3">HlyD family efflux transporter periplasmic adaptor subunit</fullName>
    </submittedName>
</protein>
<accession>A0A7Y8CHK3</accession>
<evidence type="ECO:0000256" key="2">
    <source>
        <dbReference type="ARBA" id="ARBA00023054"/>
    </source>
</evidence>
<evidence type="ECO:0000313" key="3">
    <source>
        <dbReference type="EMBL" id="NWC30981.1"/>
    </source>
</evidence>
<dbReference type="EMBL" id="JACAQD010000003">
    <property type="protein sequence ID" value="NWC30981.1"/>
    <property type="molecule type" value="Genomic_DNA"/>
</dbReference>